<feature type="compositionally biased region" description="Low complexity" evidence="1">
    <location>
        <begin position="27"/>
        <end position="40"/>
    </location>
</feature>
<accession>Q6ABU4</accession>
<dbReference type="Proteomes" id="UP000000603">
    <property type="component" value="Chromosome"/>
</dbReference>
<keyword evidence="2" id="KW-0732">Signal</keyword>
<dbReference type="KEGG" id="pac:PPA0033"/>
<dbReference type="AlphaFoldDB" id="Q6ABU4"/>
<name>Q6ABU4_CUTAK</name>
<dbReference type="HOGENOM" id="CLU_1676290_0_0_11"/>
<gene>
    <name evidence="3" type="ordered locus">PPA0033</name>
</gene>
<sequence length="179" mass="18994">MIPVVYVSKPAAALLALTLALAVPATASASPTTSPSPTASGNSDLRPEQGSAKVASKAASFTSQVDDPHYSSSHAGSVNVHGWWLDDHDNFTGMKARVTVYLWAKKGSQWVQVNKIPTKKNPVTVYAGGGGGKRASGSVSCRSHKPTWYHGQVDVDIIDAIDTSNRPNSHDVELNCQPW</sequence>
<evidence type="ECO:0000313" key="4">
    <source>
        <dbReference type="Proteomes" id="UP000000603"/>
    </source>
</evidence>
<evidence type="ECO:0000256" key="2">
    <source>
        <dbReference type="SAM" id="SignalP"/>
    </source>
</evidence>
<dbReference type="EnsemblBacteria" id="AAT81795">
    <property type="protein sequence ID" value="AAT81795"/>
    <property type="gene ID" value="PPA0033"/>
</dbReference>
<feature type="chain" id="PRO_5004270432" description="Secreted protein" evidence="2">
    <location>
        <begin position="30"/>
        <end position="179"/>
    </location>
</feature>
<reference evidence="3 4" key="1">
    <citation type="journal article" date="2004" name="Science">
        <title>The complete genome sequence of Propionibacterium acnes, a commensal of human skin.</title>
        <authorList>
            <person name="Bruggemann H."/>
            <person name="Henne A."/>
            <person name="Hoster F."/>
            <person name="Liesegang H."/>
            <person name="Wiezer A."/>
            <person name="Strittmatter A."/>
            <person name="Hujer S."/>
            <person name="Durre P."/>
            <person name="Gottschalk G."/>
        </authorList>
    </citation>
    <scope>NUCLEOTIDE SEQUENCE [LARGE SCALE GENOMIC DNA]</scope>
    <source>
        <strain evidence="4">DSM 16379 / KPA171202</strain>
    </source>
</reference>
<protein>
    <recommendedName>
        <fullName evidence="5">Secreted protein</fullName>
    </recommendedName>
</protein>
<organism evidence="3 4">
    <name type="scientific">Cutibacterium acnes (strain DSM 16379 / KPA171202)</name>
    <name type="common">Propionibacterium acnes</name>
    <dbReference type="NCBI Taxonomy" id="267747"/>
    <lineage>
        <taxon>Bacteria</taxon>
        <taxon>Bacillati</taxon>
        <taxon>Actinomycetota</taxon>
        <taxon>Actinomycetes</taxon>
        <taxon>Propionibacteriales</taxon>
        <taxon>Propionibacteriaceae</taxon>
        <taxon>Cutibacterium</taxon>
    </lineage>
</organism>
<proteinExistence type="predicted"/>
<evidence type="ECO:0000313" key="3">
    <source>
        <dbReference type="EMBL" id="AAT81795.1"/>
    </source>
</evidence>
<feature type="signal peptide" evidence="2">
    <location>
        <begin position="1"/>
        <end position="29"/>
    </location>
</feature>
<evidence type="ECO:0008006" key="5">
    <source>
        <dbReference type="Google" id="ProtNLM"/>
    </source>
</evidence>
<feature type="region of interest" description="Disordered" evidence="1">
    <location>
        <begin position="27"/>
        <end position="58"/>
    </location>
</feature>
<dbReference type="EMBL" id="AE017283">
    <property type="protein sequence ID" value="AAT81795.1"/>
    <property type="molecule type" value="Genomic_DNA"/>
</dbReference>
<evidence type="ECO:0000256" key="1">
    <source>
        <dbReference type="SAM" id="MobiDB-lite"/>
    </source>
</evidence>